<dbReference type="Gene3D" id="1.10.510.10">
    <property type="entry name" value="Transferase(Phosphotransferase) domain 1"/>
    <property type="match status" value="1"/>
</dbReference>
<keyword evidence="5" id="KW-0418">Kinase</keyword>
<feature type="binding site" evidence="3">
    <location>
        <position position="45"/>
    </location>
    <ligand>
        <name>ATP</name>
        <dbReference type="ChEBI" id="CHEBI:30616"/>
    </ligand>
</feature>
<evidence type="ECO:0000256" key="3">
    <source>
        <dbReference type="PROSITE-ProRule" id="PRU10141"/>
    </source>
</evidence>
<feature type="domain" description="Protein kinase" evidence="4">
    <location>
        <begin position="16"/>
        <end position="281"/>
    </location>
</feature>
<dbReference type="PROSITE" id="PS50011">
    <property type="entry name" value="PROTEIN_KINASE_DOM"/>
    <property type="match status" value="1"/>
</dbReference>
<keyword evidence="1 3" id="KW-0547">Nucleotide-binding</keyword>
<evidence type="ECO:0000256" key="2">
    <source>
        <dbReference type="ARBA" id="ARBA00022840"/>
    </source>
</evidence>
<comment type="caution">
    <text evidence="5">The sequence shown here is derived from an EMBL/GenBank/DDBJ whole genome shotgun (WGS) entry which is preliminary data.</text>
</comment>
<dbReference type="InterPro" id="IPR011009">
    <property type="entry name" value="Kinase-like_dom_sf"/>
</dbReference>
<dbReference type="InterPro" id="IPR017441">
    <property type="entry name" value="Protein_kinase_ATP_BS"/>
</dbReference>
<protein>
    <submittedName>
        <fullName evidence="5">Serine/threonine-protein kinase SAPK10</fullName>
    </submittedName>
</protein>
<evidence type="ECO:0000313" key="5">
    <source>
        <dbReference type="EMBL" id="KAA8497116.1"/>
    </source>
</evidence>
<dbReference type="PANTHER" id="PTHR24346">
    <property type="entry name" value="MAP/MICROTUBULE AFFINITY-REGULATING KINASE"/>
    <property type="match status" value="1"/>
</dbReference>
<evidence type="ECO:0000259" key="4">
    <source>
        <dbReference type="PROSITE" id="PS50011"/>
    </source>
</evidence>
<reference evidence="6" key="1">
    <citation type="journal article" date="2019" name="Nat. Commun.">
        <title>Expansion of phycobilisome linker gene families in mesophilic red algae.</title>
        <authorList>
            <person name="Lee J."/>
            <person name="Kim D."/>
            <person name="Bhattacharya D."/>
            <person name="Yoon H.S."/>
        </authorList>
    </citation>
    <scope>NUCLEOTIDE SEQUENCE [LARGE SCALE GENOMIC DNA]</scope>
    <source>
        <strain evidence="6">CCMP 1328</strain>
    </source>
</reference>
<sequence>MAPPVADYEFLSDYGYTPERELGKGSYGVTICATHDASGAQVAIKLLRRGESIDVKVRRELMHQLYPPLTHVNIARLFTVFLTPKYLALVMELCSGGDLFDFLVNAENSLPRLRTVFSQVVWAAAFMHSKGISHRDIKLENALIAEKNSNLVKICDFGACKNISVDSAPRSVRGSMPYISPEIVLASSKRNDLTYKYEGEMADVWSLGVLLYVLFQKSYPFQDPNNPNNTRAVAQRIIQFNYLPFTPMVPAEVRDLCKRIFVPVAKRITIKELSEEMNRWWSLGLCEAYMPHEPSAVDPSLLRIPQPSMAMMEQILNEAQHEGMLRRRIAAQASTDFSVSQGTFDDVVSRLGDQKM</sequence>
<dbReference type="InterPro" id="IPR000719">
    <property type="entry name" value="Prot_kinase_dom"/>
</dbReference>
<dbReference type="OMA" id="CATHDAS"/>
<dbReference type="GO" id="GO:0035556">
    <property type="term" value="P:intracellular signal transduction"/>
    <property type="evidence" value="ECO:0007669"/>
    <property type="project" value="TreeGrafter"/>
</dbReference>
<proteinExistence type="predicted"/>
<dbReference type="Proteomes" id="UP000324585">
    <property type="component" value="Unassembled WGS sequence"/>
</dbReference>
<evidence type="ECO:0000256" key="1">
    <source>
        <dbReference type="ARBA" id="ARBA00022741"/>
    </source>
</evidence>
<evidence type="ECO:0000313" key="6">
    <source>
        <dbReference type="Proteomes" id="UP000324585"/>
    </source>
</evidence>
<dbReference type="Pfam" id="PF00069">
    <property type="entry name" value="Pkinase"/>
    <property type="match status" value="1"/>
</dbReference>
<dbReference type="FunFam" id="1.10.510.10:FF:000571">
    <property type="entry name" value="Maternal embryonic leucine zipper kinase"/>
    <property type="match status" value="1"/>
</dbReference>
<organism evidence="5 6">
    <name type="scientific">Porphyridium purpureum</name>
    <name type="common">Red alga</name>
    <name type="synonym">Porphyridium cruentum</name>
    <dbReference type="NCBI Taxonomy" id="35688"/>
    <lineage>
        <taxon>Eukaryota</taxon>
        <taxon>Rhodophyta</taxon>
        <taxon>Bangiophyceae</taxon>
        <taxon>Porphyridiales</taxon>
        <taxon>Porphyridiaceae</taxon>
        <taxon>Porphyridium</taxon>
    </lineage>
</organism>
<keyword evidence="6" id="KW-1185">Reference proteome</keyword>
<keyword evidence="5" id="KW-0808">Transferase</keyword>
<dbReference type="GO" id="GO:0004674">
    <property type="term" value="F:protein serine/threonine kinase activity"/>
    <property type="evidence" value="ECO:0007669"/>
    <property type="project" value="TreeGrafter"/>
</dbReference>
<dbReference type="GO" id="GO:0005524">
    <property type="term" value="F:ATP binding"/>
    <property type="evidence" value="ECO:0007669"/>
    <property type="project" value="UniProtKB-UniRule"/>
</dbReference>
<dbReference type="AlphaFoldDB" id="A0A5J4Z0F8"/>
<name>A0A5J4Z0F8_PORPP</name>
<dbReference type="OrthoDB" id="193931at2759"/>
<keyword evidence="2 3" id="KW-0067">ATP-binding</keyword>
<dbReference type="PROSITE" id="PS00107">
    <property type="entry name" value="PROTEIN_KINASE_ATP"/>
    <property type="match status" value="1"/>
</dbReference>
<dbReference type="EMBL" id="VRMN01000002">
    <property type="protein sequence ID" value="KAA8497116.1"/>
    <property type="molecule type" value="Genomic_DNA"/>
</dbReference>
<dbReference type="PANTHER" id="PTHR24346:SF92">
    <property type="entry name" value="SNF1-RELATED PROTEIN KINASE 2.6"/>
    <property type="match status" value="1"/>
</dbReference>
<dbReference type="SMART" id="SM00220">
    <property type="entry name" value="S_TKc"/>
    <property type="match status" value="1"/>
</dbReference>
<dbReference type="SUPFAM" id="SSF56112">
    <property type="entry name" value="Protein kinase-like (PK-like)"/>
    <property type="match status" value="1"/>
</dbReference>
<gene>
    <name evidence="5" type="ORF">FVE85_0845</name>
</gene>
<accession>A0A5J4Z0F8</accession>
<dbReference type="GO" id="GO:0005737">
    <property type="term" value="C:cytoplasm"/>
    <property type="evidence" value="ECO:0007669"/>
    <property type="project" value="TreeGrafter"/>
</dbReference>